<dbReference type="EMBL" id="CALNXI010000273">
    <property type="protein sequence ID" value="CAH3023755.1"/>
    <property type="molecule type" value="Genomic_DNA"/>
</dbReference>
<keyword evidence="4" id="KW-1185">Reference proteome</keyword>
<feature type="transmembrane region" description="Helical" evidence="2">
    <location>
        <begin position="145"/>
        <end position="162"/>
    </location>
</feature>
<name>A0ABN8M6D6_9CNID</name>
<dbReference type="PANTHER" id="PTHR15026:SF0">
    <property type="entry name" value="GUIDED ENTRY OF TAIL-ANCHORED PROTEINS FACTOR CAMLG"/>
    <property type="match status" value="1"/>
</dbReference>
<keyword evidence="2" id="KW-1133">Transmembrane helix</keyword>
<keyword evidence="2" id="KW-0812">Transmembrane</keyword>
<evidence type="ECO:0008006" key="5">
    <source>
        <dbReference type="Google" id="ProtNLM"/>
    </source>
</evidence>
<dbReference type="InterPro" id="IPR016719">
    <property type="entry name" value="CAMLG"/>
</dbReference>
<comment type="caution">
    <text evidence="3">The sequence shown here is derived from an EMBL/GenBank/DDBJ whole genome shotgun (WGS) entry which is preliminary data.</text>
</comment>
<feature type="compositionally biased region" description="Basic and acidic residues" evidence="1">
    <location>
        <begin position="97"/>
        <end position="132"/>
    </location>
</feature>
<dbReference type="Proteomes" id="UP001159427">
    <property type="component" value="Unassembled WGS sequence"/>
</dbReference>
<protein>
    <recommendedName>
        <fullName evidence="5">Calcium signal-modulating cyclophilin ligand</fullName>
    </recommendedName>
</protein>
<feature type="compositionally biased region" description="Polar residues" evidence="1">
    <location>
        <begin position="28"/>
        <end position="39"/>
    </location>
</feature>
<organism evidence="3 4">
    <name type="scientific">Porites evermanni</name>
    <dbReference type="NCBI Taxonomy" id="104178"/>
    <lineage>
        <taxon>Eukaryota</taxon>
        <taxon>Metazoa</taxon>
        <taxon>Cnidaria</taxon>
        <taxon>Anthozoa</taxon>
        <taxon>Hexacorallia</taxon>
        <taxon>Scleractinia</taxon>
        <taxon>Fungiina</taxon>
        <taxon>Poritidae</taxon>
        <taxon>Porites</taxon>
    </lineage>
</organism>
<evidence type="ECO:0000313" key="4">
    <source>
        <dbReference type="Proteomes" id="UP001159427"/>
    </source>
</evidence>
<evidence type="ECO:0000256" key="2">
    <source>
        <dbReference type="SAM" id="Phobius"/>
    </source>
</evidence>
<sequence length="281" mass="31735">MATAERREARRRKLLQNSENRLKRILGSRSSHSNTSQPQTEKDESVSQNNSVESDGVFVEREVLDSDLNGSERADKVLPLTDKTTEMEPSEGVFESKYLEGNRFMDTEVRPPSAMRDRDSTSQNTEQRDEGSLSKTASNTGSWRVVLNVILAFMLVIHWFYVNLEALLSLSGKQKTESSPVKHSVQSQSLIWPFLALQLFLVCGTRFRQTYHSPFISMLTVALQLCGIPMQVTHRINFVLTALLAALKDFVVFLFSSVVFHHVVEYGVSSGLLRQALDSFE</sequence>
<reference evidence="3 4" key="1">
    <citation type="submission" date="2022-05" db="EMBL/GenBank/DDBJ databases">
        <authorList>
            <consortium name="Genoscope - CEA"/>
            <person name="William W."/>
        </authorList>
    </citation>
    <scope>NUCLEOTIDE SEQUENCE [LARGE SCALE GENOMIC DNA]</scope>
</reference>
<accession>A0ABN8M6D6</accession>
<proteinExistence type="predicted"/>
<feature type="transmembrane region" description="Helical" evidence="2">
    <location>
        <begin position="214"/>
        <end position="232"/>
    </location>
</feature>
<keyword evidence="2" id="KW-0472">Membrane</keyword>
<evidence type="ECO:0000256" key="1">
    <source>
        <dbReference type="SAM" id="MobiDB-lite"/>
    </source>
</evidence>
<feature type="transmembrane region" description="Helical" evidence="2">
    <location>
        <begin position="190"/>
        <end position="207"/>
    </location>
</feature>
<dbReference type="PANTHER" id="PTHR15026">
    <property type="entry name" value="CALCIUM-SIGNAL MODULATING CYCLOPHILIN LIGAND CAML"/>
    <property type="match status" value="1"/>
</dbReference>
<gene>
    <name evidence="3" type="ORF">PEVE_00020349</name>
</gene>
<feature type="region of interest" description="Disordered" evidence="1">
    <location>
        <begin position="1"/>
        <end position="57"/>
    </location>
</feature>
<evidence type="ECO:0000313" key="3">
    <source>
        <dbReference type="EMBL" id="CAH3023755.1"/>
    </source>
</evidence>
<feature type="region of interest" description="Disordered" evidence="1">
    <location>
        <begin position="69"/>
        <end position="137"/>
    </location>
</feature>
<feature type="transmembrane region" description="Helical" evidence="2">
    <location>
        <begin position="238"/>
        <end position="264"/>
    </location>
</feature>